<keyword evidence="2" id="KW-1185">Reference proteome</keyword>
<dbReference type="HOGENOM" id="CLU_2575433_0_0_1"/>
<sequence>MHMTCNASRRTPPMISMVTEAEIMTGRSARCSTVIRRVNMPQVFCGFSALTPHLVRLPNVPLRAPSGRIPGAAGTHPPPQD</sequence>
<evidence type="ECO:0000313" key="1">
    <source>
        <dbReference type="EMBL" id="KIK47349.1"/>
    </source>
</evidence>
<dbReference type="EMBL" id="KN835148">
    <property type="protein sequence ID" value="KIK47349.1"/>
    <property type="molecule type" value="Genomic_DNA"/>
</dbReference>
<organism evidence="1 2">
    <name type="scientific">Suillus luteus UH-Slu-Lm8-n1</name>
    <dbReference type="NCBI Taxonomy" id="930992"/>
    <lineage>
        <taxon>Eukaryota</taxon>
        <taxon>Fungi</taxon>
        <taxon>Dikarya</taxon>
        <taxon>Basidiomycota</taxon>
        <taxon>Agaricomycotina</taxon>
        <taxon>Agaricomycetes</taxon>
        <taxon>Agaricomycetidae</taxon>
        <taxon>Boletales</taxon>
        <taxon>Suillineae</taxon>
        <taxon>Suillaceae</taxon>
        <taxon>Suillus</taxon>
    </lineage>
</organism>
<evidence type="ECO:0000313" key="2">
    <source>
        <dbReference type="Proteomes" id="UP000054485"/>
    </source>
</evidence>
<reference evidence="1 2" key="1">
    <citation type="submission" date="2014-04" db="EMBL/GenBank/DDBJ databases">
        <authorList>
            <consortium name="DOE Joint Genome Institute"/>
            <person name="Kuo A."/>
            <person name="Ruytinx J."/>
            <person name="Rineau F."/>
            <person name="Colpaert J."/>
            <person name="Kohler A."/>
            <person name="Nagy L.G."/>
            <person name="Floudas D."/>
            <person name="Copeland A."/>
            <person name="Barry K.W."/>
            <person name="Cichocki N."/>
            <person name="Veneault-Fourrey C."/>
            <person name="LaButti K."/>
            <person name="Lindquist E.A."/>
            <person name="Lipzen A."/>
            <person name="Lundell T."/>
            <person name="Morin E."/>
            <person name="Murat C."/>
            <person name="Sun H."/>
            <person name="Tunlid A."/>
            <person name="Henrissat B."/>
            <person name="Grigoriev I.V."/>
            <person name="Hibbett D.S."/>
            <person name="Martin F."/>
            <person name="Nordberg H.P."/>
            <person name="Cantor M.N."/>
            <person name="Hua S.X."/>
        </authorList>
    </citation>
    <scope>NUCLEOTIDE SEQUENCE [LARGE SCALE GENOMIC DNA]</scope>
    <source>
        <strain evidence="1 2">UH-Slu-Lm8-n1</strain>
    </source>
</reference>
<proteinExistence type="predicted"/>
<name>A0A0D0BC40_9AGAM</name>
<dbReference type="AlphaFoldDB" id="A0A0D0BC40"/>
<dbReference type="InParanoid" id="A0A0D0BC40"/>
<dbReference type="Proteomes" id="UP000054485">
    <property type="component" value="Unassembled WGS sequence"/>
</dbReference>
<reference evidence="2" key="2">
    <citation type="submission" date="2015-01" db="EMBL/GenBank/DDBJ databases">
        <title>Evolutionary Origins and Diversification of the Mycorrhizal Mutualists.</title>
        <authorList>
            <consortium name="DOE Joint Genome Institute"/>
            <consortium name="Mycorrhizal Genomics Consortium"/>
            <person name="Kohler A."/>
            <person name="Kuo A."/>
            <person name="Nagy L.G."/>
            <person name="Floudas D."/>
            <person name="Copeland A."/>
            <person name="Barry K.W."/>
            <person name="Cichocki N."/>
            <person name="Veneault-Fourrey C."/>
            <person name="LaButti K."/>
            <person name="Lindquist E.A."/>
            <person name="Lipzen A."/>
            <person name="Lundell T."/>
            <person name="Morin E."/>
            <person name="Murat C."/>
            <person name="Riley R."/>
            <person name="Ohm R."/>
            <person name="Sun H."/>
            <person name="Tunlid A."/>
            <person name="Henrissat B."/>
            <person name="Grigoriev I.V."/>
            <person name="Hibbett D.S."/>
            <person name="Martin F."/>
        </authorList>
    </citation>
    <scope>NUCLEOTIDE SEQUENCE [LARGE SCALE GENOMIC DNA]</scope>
    <source>
        <strain evidence="2">UH-Slu-Lm8-n1</strain>
    </source>
</reference>
<gene>
    <name evidence="1" type="ORF">CY34DRAFT_799522</name>
</gene>
<accession>A0A0D0BC40</accession>
<protein>
    <submittedName>
        <fullName evidence="1">Unplaced genomic scaffold CY34scaffold_17, whole genome shotgun sequence</fullName>
    </submittedName>
</protein>